<accession>C5NU81</accession>
<dbReference type="GeneID" id="93289142"/>
<protein>
    <submittedName>
        <fullName evidence="2">Uncharacterized protein</fullName>
    </submittedName>
</protein>
<reference evidence="2" key="2">
    <citation type="submission" date="2009-06" db="EMBL/GenBank/DDBJ databases">
        <authorList>
            <person name="Sebastian Y."/>
            <person name="Madupu R."/>
            <person name="Durkin A.S."/>
            <person name="Torralba M."/>
            <person name="Methe B."/>
            <person name="Sutton G.G."/>
            <person name="Strausberg R.L."/>
            <person name="Nelson K.E."/>
        </authorList>
    </citation>
    <scope>NUCLEOTIDE SEQUENCE [LARGE SCALE GENOMIC DNA]</scope>
    <source>
        <strain evidence="2">ATCC 10379</strain>
    </source>
</reference>
<dbReference type="RefSeq" id="WP_004263070.1">
    <property type="nucleotide sequence ID" value="NZ_ACDZ02000002.1"/>
</dbReference>
<keyword evidence="1" id="KW-1133">Transmembrane helix</keyword>
<sequence length="53" mass="6173">MTWQTMSSHTAHSVLLIEILLLHFLLPAIISYGVYYNMEKKGFVKAEDYKLDL</sequence>
<dbReference type="EMBL" id="ACDZ02000002">
    <property type="protein sequence ID" value="EER69226.1"/>
    <property type="molecule type" value="Genomic_DNA"/>
</dbReference>
<feature type="transmembrane region" description="Helical" evidence="1">
    <location>
        <begin position="12"/>
        <end position="35"/>
    </location>
</feature>
<keyword evidence="3" id="KW-1185">Reference proteome</keyword>
<organism evidence="2 3">
    <name type="scientific">Gemella haemolysans ATCC 10379</name>
    <dbReference type="NCBI Taxonomy" id="546270"/>
    <lineage>
        <taxon>Bacteria</taxon>
        <taxon>Bacillati</taxon>
        <taxon>Bacillota</taxon>
        <taxon>Bacilli</taxon>
        <taxon>Bacillales</taxon>
        <taxon>Gemellaceae</taxon>
        <taxon>Gemella</taxon>
    </lineage>
</organism>
<reference evidence="2" key="1">
    <citation type="submission" date="2009-01" db="EMBL/GenBank/DDBJ databases">
        <authorList>
            <person name="Fulton L."/>
            <person name="Clifton S."/>
            <person name="Chinwalla A.T."/>
            <person name="Mitreva M."/>
            <person name="Sodergren E."/>
            <person name="Weinstock G."/>
            <person name="Clifton S."/>
            <person name="Dooling D.J."/>
            <person name="Fulton B."/>
            <person name="Minx P."/>
            <person name="Pepin K.H."/>
            <person name="Johnson M."/>
            <person name="Bhonagiri V."/>
            <person name="Nash W.E."/>
            <person name="Mardis E.R."/>
            <person name="Wilson R.K."/>
        </authorList>
    </citation>
    <scope>NUCLEOTIDE SEQUENCE [LARGE SCALE GENOMIC DNA]</scope>
    <source>
        <strain evidence="2">ATCC 10379</strain>
    </source>
</reference>
<evidence type="ECO:0000256" key="1">
    <source>
        <dbReference type="SAM" id="Phobius"/>
    </source>
</evidence>
<comment type="caution">
    <text evidence="2">The sequence shown here is derived from an EMBL/GenBank/DDBJ whole genome shotgun (WGS) entry which is preliminary data.</text>
</comment>
<gene>
    <name evidence="2" type="ORF">GEMHA0001_0732</name>
</gene>
<evidence type="ECO:0000313" key="2">
    <source>
        <dbReference type="EMBL" id="EER69226.1"/>
    </source>
</evidence>
<proteinExistence type="predicted"/>
<dbReference type="Proteomes" id="UP000006004">
    <property type="component" value="Unassembled WGS sequence"/>
</dbReference>
<keyword evidence="1" id="KW-0472">Membrane</keyword>
<keyword evidence="1" id="KW-0812">Transmembrane</keyword>
<name>C5NU81_9BACL</name>
<evidence type="ECO:0000313" key="3">
    <source>
        <dbReference type="Proteomes" id="UP000006004"/>
    </source>
</evidence>
<dbReference type="AlphaFoldDB" id="C5NU81"/>